<dbReference type="AlphaFoldDB" id="A0A6M5YS58"/>
<evidence type="ECO:0000256" key="6">
    <source>
        <dbReference type="ARBA" id="ARBA00023136"/>
    </source>
</evidence>
<comment type="similarity">
    <text evidence="2 7">Belongs to the DedA family.</text>
</comment>
<evidence type="ECO:0000256" key="4">
    <source>
        <dbReference type="ARBA" id="ARBA00022692"/>
    </source>
</evidence>
<evidence type="ECO:0000256" key="7">
    <source>
        <dbReference type="RuleBase" id="RU367016"/>
    </source>
</evidence>
<accession>A0A6M5YS58</accession>
<evidence type="ECO:0000313" key="9">
    <source>
        <dbReference type="EMBL" id="QJW96123.1"/>
    </source>
</evidence>
<gene>
    <name evidence="9" type="ORF">FTUN_3678</name>
</gene>
<keyword evidence="6 7" id="KW-0472">Membrane</keyword>
<dbReference type="GO" id="GO:0005886">
    <property type="term" value="C:plasma membrane"/>
    <property type="evidence" value="ECO:0007669"/>
    <property type="project" value="UniProtKB-SubCell"/>
</dbReference>
<feature type="transmembrane region" description="Helical" evidence="7">
    <location>
        <begin position="160"/>
        <end position="181"/>
    </location>
</feature>
<keyword evidence="4 7" id="KW-0812">Transmembrane</keyword>
<reference evidence="10" key="1">
    <citation type="submission" date="2020-05" db="EMBL/GenBank/DDBJ databases">
        <title>Frigoriglobus tundricola gen. nov., sp. nov., a psychrotolerant cellulolytic planctomycete of the family Gemmataceae with two divergent copies of 16S rRNA gene.</title>
        <authorList>
            <person name="Kulichevskaya I.S."/>
            <person name="Ivanova A.A."/>
            <person name="Naumoff D.G."/>
            <person name="Beletsky A.V."/>
            <person name="Rijpstra W.I.C."/>
            <person name="Sinninghe Damste J.S."/>
            <person name="Mardanov A.V."/>
            <person name="Ravin N.V."/>
            <person name="Dedysh S.N."/>
        </authorList>
    </citation>
    <scope>NUCLEOTIDE SEQUENCE [LARGE SCALE GENOMIC DNA]</scope>
    <source>
        <strain evidence="10">PL17</strain>
    </source>
</reference>
<name>A0A6M5YS58_9BACT</name>
<keyword evidence="5 7" id="KW-1133">Transmembrane helix</keyword>
<dbReference type="KEGG" id="ftj:FTUN_3678"/>
<feature type="transmembrane region" description="Helical" evidence="7">
    <location>
        <begin position="188"/>
        <end position="205"/>
    </location>
</feature>
<evidence type="ECO:0000259" key="8">
    <source>
        <dbReference type="Pfam" id="PF09335"/>
    </source>
</evidence>
<protein>
    <recommendedName>
        <fullName evidence="8">VTT domain-containing protein</fullName>
    </recommendedName>
</protein>
<dbReference type="Pfam" id="PF09335">
    <property type="entry name" value="VTT_dom"/>
    <property type="match status" value="1"/>
</dbReference>
<dbReference type="Proteomes" id="UP000503447">
    <property type="component" value="Chromosome"/>
</dbReference>
<dbReference type="InterPro" id="IPR032818">
    <property type="entry name" value="DedA-like"/>
</dbReference>
<feature type="transmembrane region" description="Helical" evidence="7">
    <location>
        <begin position="68"/>
        <end position="90"/>
    </location>
</feature>
<organism evidence="9 10">
    <name type="scientific">Frigoriglobus tundricola</name>
    <dbReference type="NCBI Taxonomy" id="2774151"/>
    <lineage>
        <taxon>Bacteria</taxon>
        <taxon>Pseudomonadati</taxon>
        <taxon>Planctomycetota</taxon>
        <taxon>Planctomycetia</taxon>
        <taxon>Gemmatales</taxon>
        <taxon>Gemmataceae</taxon>
        <taxon>Frigoriglobus</taxon>
    </lineage>
</organism>
<dbReference type="EMBL" id="CP053452">
    <property type="protein sequence ID" value="QJW96123.1"/>
    <property type="molecule type" value="Genomic_DNA"/>
</dbReference>
<evidence type="ECO:0000256" key="3">
    <source>
        <dbReference type="ARBA" id="ARBA00022475"/>
    </source>
</evidence>
<evidence type="ECO:0000256" key="1">
    <source>
        <dbReference type="ARBA" id="ARBA00004651"/>
    </source>
</evidence>
<comment type="subcellular location">
    <subcellularLocation>
        <location evidence="1 7">Cell membrane</location>
        <topology evidence="1 7">Multi-pass membrane protein</topology>
    </subcellularLocation>
</comment>
<dbReference type="PANTHER" id="PTHR30353">
    <property type="entry name" value="INNER MEMBRANE PROTEIN DEDA-RELATED"/>
    <property type="match status" value="1"/>
</dbReference>
<sequence length="257" mass="28287">MGLLERDVQLPPRKVFHTAGPAMTTDALYWYLSIFGWLLLTGIGIPPAPEEAGILYAAGVHAVHEDVWWPFAWGACGLGIIAADSFLYGVGRRWGPKLFEYRWVQKVLSTERRRQLEGRFEQHGMKLLLLARFLPPLRTGVFMIAGASRYSFLKFLLADVIYAVVGVGALFFCGTWILALVHRFKSPTAFIIAVLVIGIGLYAYYRSLKKREPKNTPQPPVSVLQGPAGVIVPGEAVTNPIAAPVAQADVKVALEGK</sequence>
<keyword evidence="3 7" id="KW-1003">Cell membrane</keyword>
<dbReference type="PANTHER" id="PTHR30353:SF15">
    <property type="entry name" value="INNER MEMBRANE PROTEIN YABI"/>
    <property type="match status" value="1"/>
</dbReference>
<keyword evidence="10" id="KW-1185">Reference proteome</keyword>
<feature type="transmembrane region" description="Helical" evidence="7">
    <location>
        <begin position="28"/>
        <end position="48"/>
    </location>
</feature>
<evidence type="ECO:0000256" key="2">
    <source>
        <dbReference type="ARBA" id="ARBA00010792"/>
    </source>
</evidence>
<proteinExistence type="inferred from homology"/>
<dbReference type="InterPro" id="IPR032816">
    <property type="entry name" value="VTT_dom"/>
</dbReference>
<feature type="domain" description="VTT" evidence="8">
    <location>
        <begin position="62"/>
        <end position="174"/>
    </location>
</feature>
<evidence type="ECO:0000256" key="5">
    <source>
        <dbReference type="ARBA" id="ARBA00022989"/>
    </source>
</evidence>
<evidence type="ECO:0000313" key="10">
    <source>
        <dbReference type="Proteomes" id="UP000503447"/>
    </source>
</evidence>